<dbReference type="RefSeq" id="WP_130238580.1">
    <property type="nucleotide sequence ID" value="NZ_RQXS01000008.1"/>
</dbReference>
<gene>
    <name evidence="1" type="ORF">EIG79_03135</name>
</gene>
<dbReference type="EMBL" id="RQXS01000008">
    <property type="protein sequence ID" value="RZN60600.1"/>
    <property type="molecule type" value="Genomic_DNA"/>
</dbReference>
<protein>
    <submittedName>
        <fullName evidence="1">Uncharacterized protein</fullName>
    </submittedName>
</protein>
<name>A0A8B3TEP4_AVIPA</name>
<accession>A0A8B3TEP4</accession>
<proteinExistence type="predicted"/>
<reference evidence="1 2" key="1">
    <citation type="submission" date="2018-11" db="EMBL/GenBank/DDBJ databases">
        <title>Sequencing Av. paragallinarum serogroups.</title>
        <authorList>
            <person name="Hellmuth J.E."/>
            <person name="Boucher C.E."/>
            <person name="Cason E.D."/>
        </authorList>
    </citation>
    <scope>NUCLEOTIDE SEQUENCE [LARGE SCALE GENOMIC DNA]</scope>
    <source>
        <strain evidence="1 2">SA-3</strain>
    </source>
</reference>
<comment type="caution">
    <text evidence="1">The sequence shown here is derived from an EMBL/GenBank/DDBJ whole genome shotgun (WGS) entry which is preliminary data.</text>
</comment>
<dbReference type="AlphaFoldDB" id="A0A8B3TEP4"/>
<sequence>MSGENKALLASVSYIDIFDSEGNKKNTDDIKTELEKKRHLKESQINQFLNTYEVLDQQLETASGFSAMVVREKSSGKNLFVIRGTQEPVDFLQDGMLVATGLAKAQVIDALNYFNKVTTPKGQTYNEIVSKITSPLSSSFSISI</sequence>
<evidence type="ECO:0000313" key="1">
    <source>
        <dbReference type="EMBL" id="RZN60600.1"/>
    </source>
</evidence>
<evidence type="ECO:0000313" key="2">
    <source>
        <dbReference type="Proteomes" id="UP000294229"/>
    </source>
</evidence>
<organism evidence="1 2">
    <name type="scientific">Avibacterium paragallinarum</name>
    <name type="common">Haemophilus gallinarum</name>
    <dbReference type="NCBI Taxonomy" id="728"/>
    <lineage>
        <taxon>Bacteria</taxon>
        <taxon>Pseudomonadati</taxon>
        <taxon>Pseudomonadota</taxon>
        <taxon>Gammaproteobacteria</taxon>
        <taxon>Pasteurellales</taxon>
        <taxon>Pasteurellaceae</taxon>
        <taxon>Avibacterium</taxon>
    </lineage>
</organism>
<dbReference type="Proteomes" id="UP000294229">
    <property type="component" value="Unassembled WGS sequence"/>
</dbReference>